<evidence type="ECO:0000313" key="1">
    <source>
        <dbReference type="EMBL" id="ANJ66599.1"/>
    </source>
</evidence>
<dbReference type="OrthoDB" id="543755at2"/>
<evidence type="ECO:0008006" key="3">
    <source>
        <dbReference type="Google" id="ProtNLM"/>
    </source>
</evidence>
<gene>
    <name evidence="1" type="ORF">A9404_03690</name>
</gene>
<accession>A0A191ZFE0</accession>
<dbReference type="GO" id="GO:0000271">
    <property type="term" value="P:polysaccharide biosynthetic process"/>
    <property type="evidence" value="ECO:0007669"/>
    <property type="project" value="InterPro"/>
</dbReference>
<organism evidence="1 2">
    <name type="scientific">Halothiobacillus diazotrophicus</name>
    <dbReference type="NCBI Taxonomy" id="1860122"/>
    <lineage>
        <taxon>Bacteria</taxon>
        <taxon>Pseudomonadati</taxon>
        <taxon>Pseudomonadota</taxon>
        <taxon>Gammaproteobacteria</taxon>
        <taxon>Chromatiales</taxon>
        <taxon>Halothiobacillaceae</taxon>
        <taxon>Halothiobacillus</taxon>
    </lineage>
</organism>
<dbReference type="STRING" id="1860122.A9404_03690"/>
<protein>
    <recommendedName>
        <fullName evidence="3">Capsular biosynthesis protein</fullName>
    </recommendedName>
</protein>
<dbReference type="Proteomes" id="UP000078596">
    <property type="component" value="Chromosome"/>
</dbReference>
<dbReference type="AlphaFoldDB" id="A0A191ZFE0"/>
<dbReference type="InterPro" id="IPR007833">
    <property type="entry name" value="Capsule_polysaccharide_synth"/>
</dbReference>
<dbReference type="RefSeq" id="WP_066098775.1">
    <property type="nucleotide sequence ID" value="NZ_CP016027.1"/>
</dbReference>
<dbReference type="EMBL" id="CP016027">
    <property type="protein sequence ID" value="ANJ66599.1"/>
    <property type="molecule type" value="Genomic_DNA"/>
</dbReference>
<reference evidence="1 2" key="1">
    <citation type="submission" date="2016-06" db="EMBL/GenBank/DDBJ databases">
        <title>Insight into the functional genes involving in sulfur oxidation in Pearl River water.</title>
        <authorList>
            <person name="Luo J."/>
            <person name="Tan X."/>
            <person name="Lin W."/>
        </authorList>
    </citation>
    <scope>NUCLEOTIDE SEQUENCE [LARGE SCALE GENOMIC DNA]</scope>
    <source>
        <strain evidence="1 2">LS2</strain>
    </source>
</reference>
<dbReference type="Pfam" id="PF05159">
    <property type="entry name" value="Capsule_synth"/>
    <property type="match status" value="2"/>
</dbReference>
<dbReference type="KEGG" id="haz:A9404_03690"/>
<sequence>MSNPAPATWHPAQVTGAVWAHGFSRWKQAAVRLCFANAQVHFIDRWPVLPKAATVVVWGLAELPANAGTDQWQVIRIEDGFLRSVGLGADLIRPVSWVVDPVGIYYDARTPSRLETLLQSGIEDEESLRRARQLQETVRSSGLTKYNVGTSEWRPPQGVRRIVLAVGQVESDASLAAGGGDIRTNWSLLQAVRAECAPGDYLIYKPHPDVVARLRAEGVEEHRADTLADEVIVDLDMSRLLDLVDEVHVMTSLAGFEALLRGRKVVCHGKPFFSGWGLTEDRCALPRRSRTLSLEALIAGTLILYPVYFDWTRNTLTTPETATEHLLAEKKRMGGKLPWWRRGMRVILRLVVGVR</sequence>
<name>A0A191ZFE0_9GAMM</name>
<evidence type="ECO:0000313" key="2">
    <source>
        <dbReference type="Proteomes" id="UP000078596"/>
    </source>
</evidence>
<proteinExistence type="predicted"/>
<dbReference type="CDD" id="cd16439">
    <property type="entry name" value="beta_Kdo_transferase_KpsC_2"/>
    <property type="match status" value="1"/>
</dbReference>
<dbReference type="GO" id="GO:0015774">
    <property type="term" value="P:polysaccharide transport"/>
    <property type="evidence" value="ECO:0007669"/>
    <property type="project" value="InterPro"/>
</dbReference>
<keyword evidence="2" id="KW-1185">Reference proteome</keyword>